<dbReference type="Pfam" id="PF00076">
    <property type="entry name" value="RRM_1"/>
    <property type="match status" value="1"/>
</dbReference>
<dbReference type="Proteomes" id="UP000261660">
    <property type="component" value="Unplaced"/>
</dbReference>
<dbReference type="InParanoid" id="A0A3Q3L5B8"/>
<evidence type="ECO:0000313" key="4">
    <source>
        <dbReference type="Ensembl" id="ENSLBEP00000004109.1"/>
    </source>
</evidence>
<dbReference type="SUPFAM" id="SSF54928">
    <property type="entry name" value="RNA-binding domain, RBD"/>
    <property type="match status" value="1"/>
</dbReference>
<dbReference type="AlphaFoldDB" id="A0A3Q3L5B8"/>
<dbReference type="GO" id="GO:0003723">
    <property type="term" value="F:RNA binding"/>
    <property type="evidence" value="ECO:0007669"/>
    <property type="project" value="UniProtKB-KW"/>
</dbReference>
<evidence type="ECO:0000256" key="1">
    <source>
        <dbReference type="ARBA" id="ARBA00022737"/>
    </source>
</evidence>
<evidence type="ECO:0000313" key="5">
    <source>
        <dbReference type="Proteomes" id="UP000261660"/>
    </source>
</evidence>
<evidence type="ECO:0000256" key="2">
    <source>
        <dbReference type="ARBA" id="ARBA00022884"/>
    </source>
</evidence>
<dbReference type="PANTHER" id="PTHR13976">
    <property type="entry name" value="HETEROGENEOUS NUCLEAR RIBONUCLEOPROTEIN-RELATED"/>
    <property type="match status" value="1"/>
</dbReference>
<evidence type="ECO:0000259" key="3">
    <source>
        <dbReference type="Pfam" id="PF00076"/>
    </source>
</evidence>
<keyword evidence="2" id="KW-0694">RNA-binding</keyword>
<dbReference type="GeneTree" id="ENSGT00940000157720"/>
<protein>
    <recommendedName>
        <fullName evidence="3">RRM domain-containing protein</fullName>
    </recommendedName>
</protein>
<keyword evidence="5" id="KW-1185">Reference proteome</keyword>
<accession>A0A3Q3L5B8</accession>
<sequence length="129" mass="14218">KERGGRGYFNGYGGFDGYNGFNNYCFGNGMFDERVRGERGGRGMASQGYSGQADGLPFRATEGDVAKFFSPLNPLRVHIDVAPNGKSTGEADVEFRSHEDAVAAMSKDKNHMRMSSFFLFYLSVLVLYA</sequence>
<dbReference type="InterPro" id="IPR000504">
    <property type="entry name" value="RRM_dom"/>
</dbReference>
<dbReference type="STRING" id="56723.ENSLBEP00000004109"/>
<dbReference type="InterPro" id="IPR050666">
    <property type="entry name" value="ESRP"/>
</dbReference>
<name>A0A3Q3L5B8_9LABR</name>
<keyword evidence="1" id="KW-0677">Repeat</keyword>
<organism evidence="4 5">
    <name type="scientific">Labrus bergylta</name>
    <name type="common">ballan wrasse</name>
    <dbReference type="NCBI Taxonomy" id="56723"/>
    <lineage>
        <taxon>Eukaryota</taxon>
        <taxon>Metazoa</taxon>
        <taxon>Chordata</taxon>
        <taxon>Craniata</taxon>
        <taxon>Vertebrata</taxon>
        <taxon>Euteleostomi</taxon>
        <taxon>Actinopterygii</taxon>
        <taxon>Neopterygii</taxon>
        <taxon>Teleostei</taxon>
        <taxon>Neoteleostei</taxon>
        <taxon>Acanthomorphata</taxon>
        <taxon>Eupercaria</taxon>
        <taxon>Labriformes</taxon>
        <taxon>Labridae</taxon>
        <taxon>Labrus</taxon>
    </lineage>
</organism>
<feature type="domain" description="RRM" evidence="3">
    <location>
        <begin position="55"/>
        <end position="107"/>
    </location>
</feature>
<reference evidence="4" key="2">
    <citation type="submission" date="2025-09" db="UniProtKB">
        <authorList>
            <consortium name="Ensembl"/>
        </authorList>
    </citation>
    <scope>IDENTIFICATION</scope>
</reference>
<dbReference type="InterPro" id="IPR035979">
    <property type="entry name" value="RBD_domain_sf"/>
</dbReference>
<dbReference type="Ensembl" id="ENSLBET00000004323.1">
    <property type="protein sequence ID" value="ENSLBEP00000004109.1"/>
    <property type="gene ID" value="ENSLBEG00000003158.1"/>
</dbReference>
<dbReference type="Gene3D" id="3.30.70.330">
    <property type="match status" value="1"/>
</dbReference>
<proteinExistence type="predicted"/>
<reference evidence="4" key="1">
    <citation type="submission" date="2025-08" db="UniProtKB">
        <authorList>
            <consortium name="Ensembl"/>
        </authorList>
    </citation>
    <scope>IDENTIFICATION</scope>
</reference>
<dbReference type="InterPro" id="IPR012677">
    <property type="entry name" value="Nucleotide-bd_a/b_plait_sf"/>
</dbReference>